<evidence type="ECO:0000256" key="4">
    <source>
        <dbReference type="ARBA" id="ARBA00022692"/>
    </source>
</evidence>
<dbReference type="PANTHER" id="PTHR43549:SF3">
    <property type="entry name" value="MULTIDRUG RESISTANCE PROTEIN YPNP-RELATED"/>
    <property type="match status" value="1"/>
</dbReference>
<dbReference type="AlphaFoldDB" id="A0A1I6JT57"/>
<keyword evidence="9" id="KW-1185">Reference proteome</keyword>
<accession>A0A1I6JT57</accession>
<dbReference type="InterPro" id="IPR002528">
    <property type="entry name" value="MATE_fam"/>
</dbReference>
<dbReference type="InterPro" id="IPR048279">
    <property type="entry name" value="MdtK-like"/>
</dbReference>
<feature type="transmembrane region" description="Helical" evidence="7">
    <location>
        <begin position="370"/>
        <end position="391"/>
    </location>
</feature>
<dbReference type="NCBIfam" id="TIGR00797">
    <property type="entry name" value="matE"/>
    <property type="match status" value="1"/>
</dbReference>
<organism evidence="8 9">
    <name type="scientific">Sphingomonas jatrophae</name>
    <dbReference type="NCBI Taxonomy" id="1166337"/>
    <lineage>
        <taxon>Bacteria</taxon>
        <taxon>Pseudomonadati</taxon>
        <taxon>Pseudomonadota</taxon>
        <taxon>Alphaproteobacteria</taxon>
        <taxon>Sphingomonadales</taxon>
        <taxon>Sphingomonadaceae</taxon>
        <taxon>Sphingomonas</taxon>
    </lineage>
</organism>
<dbReference type="PIRSF" id="PIRSF006603">
    <property type="entry name" value="DinF"/>
    <property type="match status" value="1"/>
</dbReference>
<evidence type="ECO:0000256" key="5">
    <source>
        <dbReference type="ARBA" id="ARBA00022989"/>
    </source>
</evidence>
<feature type="transmembrane region" description="Helical" evidence="7">
    <location>
        <begin position="142"/>
        <end position="162"/>
    </location>
</feature>
<feature type="transmembrane region" description="Helical" evidence="7">
    <location>
        <begin position="207"/>
        <end position="227"/>
    </location>
</feature>
<dbReference type="STRING" id="1166337.SAMN05192580_0825"/>
<dbReference type="EMBL" id="FOZG01000001">
    <property type="protein sequence ID" value="SFR82159.1"/>
    <property type="molecule type" value="Genomic_DNA"/>
</dbReference>
<dbReference type="OrthoDB" id="9806302at2"/>
<name>A0A1I6JT57_9SPHN</name>
<gene>
    <name evidence="8" type="ORF">SAMN05192580_0825</name>
</gene>
<evidence type="ECO:0000313" key="8">
    <source>
        <dbReference type="EMBL" id="SFR82159.1"/>
    </source>
</evidence>
<evidence type="ECO:0000256" key="7">
    <source>
        <dbReference type="SAM" id="Phobius"/>
    </source>
</evidence>
<reference evidence="8 9" key="1">
    <citation type="submission" date="2016-10" db="EMBL/GenBank/DDBJ databases">
        <authorList>
            <person name="de Groot N.N."/>
        </authorList>
    </citation>
    <scope>NUCLEOTIDE SEQUENCE [LARGE SCALE GENOMIC DNA]</scope>
    <source>
        <strain evidence="8 9">S5-249</strain>
    </source>
</reference>
<proteinExistence type="predicted"/>
<evidence type="ECO:0000256" key="2">
    <source>
        <dbReference type="ARBA" id="ARBA00022448"/>
    </source>
</evidence>
<feature type="transmembrane region" description="Helical" evidence="7">
    <location>
        <begin position="247"/>
        <end position="277"/>
    </location>
</feature>
<protein>
    <submittedName>
        <fullName evidence="8">Putative efflux protein, MATE family</fullName>
    </submittedName>
</protein>
<dbReference type="CDD" id="cd13138">
    <property type="entry name" value="MATE_yoeA_like"/>
    <property type="match status" value="1"/>
</dbReference>
<feature type="transmembrane region" description="Helical" evidence="7">
    <location>
        <begin position="403"/>
        <end position="423"/>
    </location>
</feature>
<dbReference type="PANTHER" id="PTHR43549">
    <property type="entry name" value="MULTIDRUG RESISTANCE PROTEIN YPNP-RELATED"/>
    <property type="match status" value="1"/>
</dbReference>
<keyword evidence="3" id="KW-1003">Cell membrane</keyword>
<dbReference type="Proteomes" id="UP000198824">
    <property type="component" value="Unassembled WGS sequence"/>
</dbReference>
<dbReference type="GO" id="GO:0015297">
    <property type="term" value="F:antiporter activity"/>
    <property type="evidence" value="ECO:0007669"/>
    <property type="project" value="InterPro"/>
</dbReference>
<dbReference type="GO" id="GO:0005886">
    <property type="term" value="C:plasma membrane"/>
    <property type="evidence" value="ECO:0007669"/>
    <property type="project" value="UniProtKB-SubCell"/>
</dbReference>
<feature type="transmembrane region" description="Helical" evidence="7">
    <location>
        <begin position="107"/>
        <end position="130"/>
    </location>
</feature>
<keyword evidence="4 7" id="KW-0812">Transmembrane</keyword>
<dbReference type="RefSeq" id="WP_093311069.1">
    <property type="nucleotide sequence ID" value="NZ_FOZG01000001.1"/>
</dbReference>
<keyword evidence="5 7" id="KW-1133">Transmembrane helix</keyword>
<dbReference type="GO" id="GO:0042910">
    <property type="term" value="F:xenobiotic transmembrane transporter activity"/>
    <property type="evidence" value="ECO:0007669"/>
    <property type="project" value="InterPro"/>
</dbReference>
<dbReference type="InterPro" id="IPR052031">
    <property type="entry name" value="Membrane_Transporter-Flippase"/>
</dbReference>
<feature type="transmembrane region" description="Helical" evidence="7">
    <location>
        <begin position="65"/>
        <end position="86"/>
    </location>
</feature>
<feature type="transmembrane region" description="Helical" evidence="7">
    <location>
        <begin position="429"/>
        <end position="449"/>
    </location>
</feature>
<evidence type="ECO:0000313" key="9">
    <source>
        <dbReference type="Proteomes" id="UP000198824"/>
    </source>
</evidence>
<keyword evidence="6 7" id="KW-0472">Membrane</keyword>
<feature type="transmembrane region" description="Helical" evidence="7">
    <location>
        <begin position="331"/>
        <end position="350"/>
    </location>
</feature>
<comment type="subcellular location">
    <subcellularLocation>
        <location evidence="1">Cell inner membrane</location>
        <topology evidence="1">Multi-pass membrane protein</topology>
    </subcellularLocation>
</comment>
<feature type="transmembrane region" description="Helical" evidence="7">
    <location>
        <begin position="297"/>
        <end position="319"/>
    </location>
</feature>
<feature type="transmembrane region" description="Helical" evidence="7">
    <location>
        <begin position="174"/>
        <end position="195"/>
    </location>
</feature>
<evidence type="ECO:0000256" key="6">
    <source>
        <dbReference type="ARBA" id="ARBA00023136"/>
    </source>
</evidence>
<evidence type="ECO:0000256" key="3">
    <source>
        <dbReference type="ARBA" id="ARBA00022475"/>
    </source>
</evidence>
<sequence>MPETAPPRRTARDLTSGPITRTLIAFALPTLASNVLQTLNGSVNAIWIGRFLGEGALAATVNANLVMFLLVSAVFGFGMAATVLIGQRVGARELDGARRVMGTISGLFVAGAILVSVVGWFTAPALLRLLATPEGVQPLALAYLRVLFLGLPGSFMLVLLMMGLRGFGDAVTPLWFMGLSVVIDMSLNPVLILGLGPAPRLGIAGSALANLIATYLSLAALLAAIYLRDLPIRLRGAEWRYLRPDPVLVRTLVTKGVPMGLQMIVMSVSALTMIGLVNRDGVVTTAAYGAINQLWSYVQMPAMAIGAAVSAMAAQNIGAGLWSRVDRITRAGIIANLAMTGALVLAIVLVDRQAVGLFLGADSQAVPIAARIHLIAGWGFILFGATLVLNATMRANGVVTAPLVIMLVGLFPVRFAIALLGRAQLGIDAVWWSFPAGSVAMLTLTALYFRRGRWREARMAAPLHAVEAEERALADAEACGREGPAG</sequence>
<dbReference type="Pfam" id="PF01554">
    <property type="entry name" value="MatE"/>
    <property type="match status" value="2"/>
</dbReference>
<evidence type="ECO:0000256" key="1">
    <source>
        <dbReference type="ARBA" id="ARBA00004429"/>
    </source>
</evidence>
<keyword evidence="2" id="KW-0813">Transport</keyword>